<dbReference type="Proteomes" id="UP000295132">
    <property type="component" value="Unassembled WGS sequence"/>
</dbReference>
<gene>
    <name evidence="2" type="ORF">E2K98_12700</name>
</gene>
<comment type="caution">
    <text evidence="2">The sequence shown here is derived from an EMBL/GenBank/DDBJ whole genome shotgun (WGS) entry which is preliminary data.</text>
</comment>
<evidence type="ECO:0000313" key="3">
    <source>
        <dbReference type="Proteomes" id="UP000295132"/>
    </source>
</evidence>
<dbReference type="RefSeq" id="WP_133334569.1">
    <property type="nucleotide sequence ID" value="NZ_SMYO01000005.1"/>
</dbReference>
<feature type="coiled-coil region" evidence="1">
    <location>
        <begin position="6"/>
        <end position="40"/>
    </location>
</feature>
<dbReference type="AlphaFoldDB" id="A0A4R5VUI5"/>
<evidence type="ECO:0000313" key="2">
    <source>
        <dbReference type="EMBL" id="TDK61742.1"/>
    </source>
</evidence>
<evidence type="ECO:0000256" key="1">
    <source>
        <dbReference type="SAM" id="Coils"/>
    </source>
</evidence>
<name>A0A4R5VUI5_9BACI</name>
<sequence>MKKEERKKRLKELLNLQKQKEMLNNRLQEEKIVREAFEETFGNELEYEILSSDETELIIKDFTDNFPIAFWNRINWAEKSVNQLAINEVEINSIPFILNRKGFDTSSSIYIFWGTGNFPGVRTTLTSGLLQKYDEILWVGSDMYYYCPVQKYIIEFFHDDSINIGWVP</sequence>
<reference evidence="2 3" key="1">
    <citation type="submission" date="2019-03" db="EMBL/GenBank/DDBJ databases">
        <title>Bacillus niacini sp. nov. a Nicotinate-Metabolizing Mesophile Isolated from Soil.</title>
        <authorList>
            <person name="Zhang G."/>
        </authorList>
    </citation>
    <scope>NUCLEOTIDE SEQUENCE [LARGE SCALE GENOMIC DNA]</scope>
    <source>
        <strain evidence="2 3">WN066</strain>
    </source>
</reference>
<accession>A0A4R5VUI5</accession>
<protein>
    <submittedName>
        <fullName evidence="2">Uncharacterized protein</fullName>
    </submittedName>
</protein>
<proteinExistence type="predicted"/>
<dbReference type="InterPro" id="IPR049585">
    <property type="entry name" value="CdiI_EcoliA0-like"/>
</dbReference>
<keyword evidence="1" id="KW-0175">Coiled coil</keyword>
<organism evidence="2 3">
    <name type="scientific">Bacillus salipaludis</name>
    <dbReference type="NCBI Taxonomy" id="2547811"/>
    <lineage>
        <taxon>Bacteria</taxon>
        <taxon>Bacillati</taxon>
        <taxon>Bacillota</taxon>
        <taxon>Bacilli</taxon>
        <taxon>Bacillales</taxon>
        <taxon>Bacillaceae</taxon>
        <taxon>Bacillus</taxon>
    </lineage>
</organism>
<dbReference type="Pfam" id="PF24172">
    <property type="entry name" value="CdiI_ImmP"/>
    <property type="match status" value="1"/>
</dbReference>
<dbReference type="EMBL" id="SMYO01000005">
    <property type="protein sequence ID" value="TDK61742.1"/>
    <property type="molecule type" value="Genomic_DNA"/>
</dbReference>